<comment type="cofactor">
    <cofactor evidence="6">
        <name>Fe(2+)</name>
        <dbReference type="ChEBI" id="CHEBI:29033"/>
    </cofactor>
    <text evidence="6">Binds 1 Fe(2+) ion.</text>
</comment>
<comment type="catalytic activity">
    <reaction evidence="6">
        <text>N-terminal N-formyl-L-methionyl-[peptide] + H2O = N-terminal L-methionyl-[peptide] + formate</text>
        <dbReference type="Rhea" id="RHEA:24420"/>
        <dbReference type="Rhea" id="RHEA-COMP:10639"/>
        <dbReference type="Rhea" id="RHEA-COMP:10640"/>
        <dbReference type="ChEBI" id="CHEBI:15377"/>
        <dbReference type="ChEBI" id="CHEBI:15740"/>
        <dbReference type="ChEBI" id="CHEBI:49298"/>
        <dbReference type="ChEBI" id="CHEBI:64731"/>
        <dbReference type="EC" id="3.5.1.88"/>
    </reaction>
</comment>
<dbReference type="PIRSF" id="PIRSF004749">
    <property type="entry name" value="Pep_def"/>
    <property type="match status" value="1"/>
</dbReference>
<dbReference type="GO" id="GO:0042586">
    <property type="term" value="F:peptide deformylase activity"/>
    <property type="evidence" value="ECO:0007669"/>
    <property type="project" value="UniProtKB-UniRule"/>
</dbReference>
<evidence type="ECO:0000313" key="7">
    <source>
        <dbReference type="EMBL" id="WEK46141.1"/>
    </source>
</evidence>
<reference evidence="7" key="1">
    <citation type="submission" date="2023-03" db="EMBL/GenBank/DDBJ databases">
        <title>Andean soil-derived lignocellulolytic bacterial consortium as a source of novel taxa and putative plastic-active enzymes.</title>
        <authorList>
            <person name="Diaz-Garcia L."/>
            <person name="Chuvochina M."/>
            <person name="Feuerriegel G."/>
            <person name="Bunk B."/>
            <person name="Sproer C."/>
            <person name="Streit W.R."/>
            <person name="Rodriguez L.M."/>
            <person name="Overmann J."/>
            <person name="Jimenez D.J."/>
        </authorList>
    </citation>
    <scope>NUCLEOTIDE SEQUENCE</scope>
    <source>
        <strain evidence="7">MAG 26</strain>
    </source>
</reference>
<dbReference type="CDD" id="cd00487">
    <property type="entry name" value="Pep_deformylase"/>
    <property type="match status" value="1"/>
</dbReference>
<dbReference type="Gene3D" id="3.90.45.10">
    <property type="entry name" value="Peptide deformylase"/>
    <property type="match status" value="1"/>
</dbReference>
<dbReference type="EC" id="3.5.1.88" evidence="6"/>
<evidence type="ECO:0000256" key="5">
    <source>
        <dbReference type="ARBA" id="ARBA00023004"/>
    </source>
</evidence>
<dbReference type="PRINTS" id="PR01576">
    <property type="entry name" value="PDEFORMYLASE"/>
</dbReference>
<dbReference type="Proteomes" id="UP001218362">
    <property type="component" value="Chromosome"/>
</dbReference>
<feature type="binding site" evidence="6">
    <location>
        <position position="99"/>
    </location>
    <ligand>
        <name>Fe cation</name>
        <dbReference type="ChEBI" id="CHEBI:24875"/>
    </ligand>
</feature>
<dbReference type="GO" id="GO:0046872">
    <property type="term" value="F:metal ion binding"/>
    <property type="evidence" value="ECO:0007669"/>
    <property type="project" value="UniProtKB-KW"/>
</dbReference>
<keyword evidence="2 6" id="KW-0479">Metal-binding</keyword>
<evidence type="ECO:0000256" key="6">
    <source>
        <dbReference type="HAMAP-Rule" id="MF_00163"/>
    </source>
</evidence>
<keyword evidence="3 6" id="KW-0378">Hydrolase</keyword>
<keyword evidence="5 6" id="KW-0408">Iron</keyword>
<dbReference type="KEGG" id="acob:P0Y56_14125"/>
<keyword evidence="4 6" id="KW-0648">Protein biosynthesis</keyword>
<dbReference type="SUPFAM" id="SSF56420">
    <property type="entry name" value="Peptide deformylase"/>
    <property type="match status" value="1"/>
</dbReference>
<feature type="binding site" evidence="6">
    <location>
        <position position="145"/>
    </location>
    <ligand>
        <name>Fe cation</name>
        <dbReference type="ChEBI" id="CHEBI:24875"/>
    </ligand>
</feature>
<dbReference type="EMBL" id="CP119316">
    <property type="protein sequence ID" value="WEK46141.1"/>
    <property type="molecule type" value="Genomic_DNA"/>
</dbReference>
<dbReference type="FunFam" id="3.90.45.10:FF:000003">
    <property type="entry name" value="Peptide deformylase"/>
    <property type="match status" value="1"/>
</dbReference>
<comment type="similarity">
    <text evidence="1 6">Belongs to the polypeptide deformylase family.</text>
</comment>
<dbReference type="InterPro" id="IPR023635">
    <property type="entry name" value="Peptide_deformylase"/>
</dbReference>
<comment type="function">
    <text evidence="6">Removes the formyl group from the N-terminal Met of newly synthesized proteins. Requires at least a dipeptide for an efficient rate of reaction. N-terminal L-methionine is a prerequisite for activity but the enzyme has broad specificity at other positions.</text>
</comment>
<sequence>MIREILKMGDPRLLVIARPVEDPADPQLAGIIADLYDTMHAAGGIGIAAPQVGIDLRLMIFGFEANARYPGELPVPATTLINPWLELLTDEVEEGWEGCLSVPGMRGLVPRETHIQYGGTLEDGSQLAREAHGFHARVFQHEFDHLNGVLYPHRIRDLTKFGFIEALFPDGSLAAVEDAGQSLRQ</sequence>
<name>A0AAJ5X5W4_9SPHN</name>
<dbReference type="PANTHER" id="PTHR10458">
    <property type="entry name" value="PEPTIDE DEFORMYLASE"/>
    <property type="match status" value="1"/>
</dbReference>
<dbReference type="HAMAP" id="MF_00163">
    <property type="entry name" value="Pep_deformylase"/>
    <property type="match status" value="1"/>
</dbReference>
<dbReference type="NCBIfam" id="NF001159">
    <property type="entry name" value="PRK00150.1-3"/>
    <property type="match status" value="1"/>
</dbReference>
<evidence type="ECO:0000256" key="2">
    <source>
        <dbReference type="ARBA" id="ARBA00022723"/>
    </source>
</evidence>
<dbReference type="AlphaFoldDB" id="A0AAJ5X5W4"/>
<proteinExistence type="inferred from homology"/>
<evidence type="ECO:0000256" key="3">
    <source>
        <dbReference type="ARBA" id="ARBA00022801"/>
    </source>
</evidence>
<accession>A0AAJ5X5W4</accession>
<dbReference type="InterPro" id="IPR036821">
    <property type="entry name" value="Peptide_deformylase_sf"/>
</dbReference>
<evidence type="ECO:0000256" key="4">
    <source>
        <dbReference type="ARBA" id="ARBA00022917"/>
    </source>
</evidence>
<dbReference type="NCBIfam" id="TIGR00079">
    <property type="entry name" value="pept_deformyl"/>
    <property type="match status" value="1"/>
</dbReference>
<feature type="binding site" evidence="6">
    <location>
        <position position="141"/>
    </location>
    <ligand>
        <name>Fe cation</name>
        <dbReference type="ChEBI" id="CHEBI:24875"/>
    </ligand>
</feature>
<dbReference type="Pfam" id="PF01327">
    <property type="entry name" value="Pep_deformylase"/>
    <property type="match status" value="1"/>
</dbReference>
<organism evidence="7 8">
    <name type="scientific">Candidatus Andeanibacterium colombiense</name>
    <dbReference type="NCBI Taxonomy" id="3121345"/>
    <lineage>
        <taxon>Bacteria</taxon>
        <taxon>Pseudomonadati</taxon>
        <taxon>Pseudomonadota</taxon>
        <taxon>Alphaproteobacteria</taxon>
        <taxon>Sphingomonadales</taxon>
        <taxon>Sphingomonadaceae</taxon>
        <taxon>Candidatus Andeanibacterium</taxon>
    </lineage>
</organism>
<gene>
    <name evidence="6 7" type="primary">def</name>
    <name evidence="7" type="ORF">P0Y56_14125</name>
</gene>
<dbReference type="PANTHER" id="PTHR10458:SF20">
    <property type="entry name" value="PEPTIDE DEFORMYLASE 1"/>
    <property type="match status" value="1"/>
</dbReference>
<protein>
    <recommendedName>
        <fullName evidence="6">Peptide deformylase</fullName>
        <shortName evidence="6">PDF</shortName>
        <ecNumber evidence="6">3.5.1.88</ecNumber>
    </recommendedName>
    <alternativeName>
        <fullName evidence="6">Polypeptide deformylase</fullName>
    </alternativeName>
</protein>
<evidence type="ECO:0000313" key="8">
    <source>
        <dbReference type="Proteomes" id="UP001218362"/>
    </source>
</evidence>
<dbReference type="GO" id="GO:0006412">
    <property type="term" value="P:translation"/>
    <property type="evidence" value="ECO:0007669"/>
    <property type="project" value="UniProtKB-UniRule"/>
</dbReference>
<feature type="active site" evidence="6">
    <location>
        <position position="142"/>
    </location>
</feature>
<evidence type="ECO:0000256" key="1">
    <source>
        <dbReference type="ARBA" id="ARBA00010759"/>
    </source>
</evidence>